<feature type="domain" description="3-keto-alpha-glucoside-1,2-lyase/3-keto-2-hydroxy-glucal hydratase" evidence="2">
    <location>
        <begin position="20"/>
        <end position="187"/>
    </location>
</feature>
<name>A0A934RBQ3_9BACT</name>
<organism evidence="3 4">
    <name type="scientific">Haloferula rosea</name>
    <dbReference type="NCBI Taxonomy" id="490093"/>
    <lineage>
        <taxon>Bacteria</taxon>
        <taxon>Pseudomonadati</taxon>
        <taxon>Verrucomicrobiota</taxon>
        <taxon>Verrucomicrobiia</taxon>
        <taxon>Verrucomicrobiales</taxon>
        <taxon>Verrucomicrobiaceae</taxon>
        <taxon>Haloferula</taxon>
    </lineage>
</organism>
<dbReference type="InterPro" id="IPR010496">
    <property type="entry name" value="AL/BT2_dom"/>
</dbReference>
<dbReference type="RefSeq" id="WP_200276384.1">
    <property type="nucleotide sequence ID" value="NZ_JAENII010000002.1"/>
</dbReference>
<accession>A0A934RBQ3</accession>
<evidence type="ECO:0000256" key="1">
    <source>
        <dbReference type="SAM" id="SignalP"/>
    </source>
</evidence>
<dbReference type="Gene3D" id="2.60.120.560">
    <property type="entry name" value="Exo-inulinase, domain 1"/>
    <property type="match status" value="1"/>
</dbReference>
<proteinExistence type="predicted"/>
<reference evidence="3" key="1">
    <citation type="submission" date="2021-01" db="EMBL/GenBank/DDBJ databases">
        <title>Modified the classification status of verrucomicrobia.</title>
        <authorList>
            <person name="Feng X."/>
        </authorList>
    </citation>
    <scope>NUCLEOTIDE SEQUENCE</scope>
    <source>
        <strain evidence="3">KCTC 22201</strain>
    </source>
</reference>
<evidence type="ECO:0000313" key="3">
    <source>
        <dbReference type="EMBL" id="MBK1826061.1"/>
    </source>
</evidence>
<protein>
    <submittedName>
        <fullName evidence="3">DUF1080 domain-containing protein</fullName>
    </submittedName>
</protein>
<dbReference type="GO" id="GO:0016787">
    <property type="term" value="F:hydrolase activity"/>
    <property type="evidence" value="ECO:0007669"/>
    <property type="project" value="InterPro"/>
</dbReference>
<gene>
    <name evidence="3" type="ORF">JIN81_03460</name>
</gene>
<comment type="caution">
    <text evidence="3">The sequence shown here is derived from an EMBL/GenBank/DDBJ whole genome shotgun (WGS) entry which is preliminary data.</text>
</comment>
<sequence>MRALVCGLALVAGSCFASPEPLFDGESLDGWRVRGAPYWRVVGDTLIGQSDAGKKNSVLWTKESFGDFELSFEFRYAGDIDSGVFLRQENDQIQIGISRSLKRDMTASPYIGSKRGYPKEAKQAKDVLKPGDWNRMTIRAVGNVYVVHLNGIKVMDYSSETAKEEGPIGLQVHPGVVMKIEFRDVQIDRLDD</sequence>
<keyword evidence="4" id="KW-1185">Reference proteome</keyword>
<dbReference type="Pfam" id="PF06439">
    <property type="entry name" value="3keto-disac_hyd"/>
    <property type="match status" value="1"/>
</dbReference>
<dbReference type="Proteomes" id="UP000658278">
    <property type="component" value="Unassembled WGS sequence"/>
</dbReference>
<evidence type="ECO:0000313" key="4">
    <source>
        <dbReference type="Proteomes" id="UP000658278"/>
    </source>
</evidence>
<dbReference type="PROSITE" id="PS51257">
    <property type="entry name" value="PROKAR_LIPOPROTEIN"/>
    <property type="match status" value="1"/>
</dbReference>
<dbReference type="EMBL" id="JAENII010000002">
    <property type="protein sequence ID" value="MBK1826061.1"/>
    <property type="molecule type" value="Genomic_DNA"/>
</dbReference>
<dbReference type="AlphaFoldDB" id="A0A934RBQ3"/>
<evidence type="ECO:0000259" key="2">
    <source>
        <dbReference type="Pfam" id="PF06439"/>
    </source>
</evidence>
<keyword evidence="1" id="KW-0732">Signal</keyword>
<feature type="chain" id="PRO_5036952024" evidence="1">
    <location>
        <begin position="18"/>
        <end position="192"/>
    </location>
</feature>
<feature type="signal peptide" evidence="1">
    <location>
        <begin position="1"/>
        <end position="17"/>
    </location>
</feature>